<sequence length="296" mass="32546">MRDAFSSYHPTVNLAYFAGIILLSMLLLHPYFLVFSFLGGLAYFLRLRGRGALRFCFLFLLPLMAAAAVLNPLFNHAGVTILAYLPDGNPVTLESICYGAAAAGMFGAVLLWFACCGDVMTSDKWIYLFGRIFPAQSLLLSMALRFIPRYQMQAGVISRSQACLGRGATGKGILRKARGGLRILSILTTWALENAIETADSMKARGYGLPGRTSFSLFRFDGRDRIVFFILMGLAAAAFWGLAAGAAGIRFFPSIHLPETTPSVVAIRILYPVLCFLPLILDAAEELQWTYIRSRL</sequence>
<evidence type="ECO:0000256" key="5">
    <source>
        <dbReference type="SAM" id="Phobius"/>
    </source>
</evidence>
<protein>
    <submittedName>
        <fullName evidence="6">Energy-coupling factor transport system permease protein</fullName>
    </submittedName>
</protein>
<dbReference type="CDD" id="cd16914">
    <property type="entry name" value="EcfT"/>
    <property type="match status" value="1"/>
</dbReference>
<evidence type="ECO:0000256" key="3">
    <source>
        <dbReference type="ARBA" id="ARBA00022989"/>
    </source>
</evidence>
<dbReference type="STRING" id="1122930.SAMN02745168_0267"/>
<dbReference type="EMBL" id="FWXW01000014">
    <property type="protein sequence ID" value="SMC90157.1"/>
    <property type="molecule type" value="Genomic_DNA"/>
</dbReference>
<name>A0A1W2CY61_9FIRM</name>
<feature type="transmembrane region" description="Helical" evidence="5">
    <location>
        <begin position="15"/>
        <end position="45"/>
    </location>
</feature>
<keyword evidence="7" id="KW-1185">Reference proteome</keyword>
<evidence type="ECO:0000313" key="6">
    <source>
        <dbReference type="EMBL" id="SMC90157.1"/>
    </source>
</evidence>
<evidence type="ECO:0000256" key="2">
    <source>
        <dbReference type="ARBA" id="ARBA00022692"/>
    </source>
</evidence>
<feature type="transmembrane region" description="Helical" evidence="5">
    <location>
        <begin position="264"/>
        <end position="281"/>
    </location>
</feature>
<dbReference type="AlphaFoldDB" id="A0A1W2CY61"/>
<dbReference type="RefSeq" id="WP_084235686.1">
    <property type="nucleotide sequence ID" value="NZ_FWXW01000014.1"/>
</dbReference>
<dbReference type="InterPro" id="IPR003339">
    <property type="entry name" value="ABC/ECF_trnsptr_transmembrane"/>
</dbReference>
<evidence type="ECO:0000256" key="4">
    <source>
        <dbReference type="ARBA" id="ARBA00023136"/>
    </source>
</evidence>
<keyword evidence="4 5" id="KW-0472">Membrane</keyword>
<accession>A0A1W2CY61</accession>
<feature type="transmembrane region" description="Helical" evidence="5">
    <location>
        <begin position="93"/>
        <end position="113"/>
    </location>
</feature>
<keyword evidence="3 5" id="KW-1133">Transmembrane helix</keyword>
<comment type="subcellular location">
    <subcellularLocation>
        <location evidence="1">Membrane</location>
        <topology evidence="1">Multi-pass membrane protein</topology>
    </subcellularLocation>
</comment>
<gene>
    <name evidence="6" type="ORF">SAMN02745168_0267</name>
</gene>
<organism evidence="6 7">
    <name type="scientific">Papillibacter cinnamivorans DSM 12816</name>
    <dbReference type="NCBI Taxonomy" id="1122930"/>
    <lineage>
        <taxon>Bacteria</taxon>
        <taxon>Bacillati</taxon>
        <taxon>Bacillota</taxon>
        <taxon>Clostridia</taxon>
        <taxon>Eubacteriales</taxon>
        <taxon>Oscillospiraceae</taxon>
        <taxon>Papillibacter</taxon>
    </lineage>
</organism>
<evidence type="ECO:0000256" key="1">
    <source>
        <dbReference type="ARBA" id="ARBA00004141"/>
    </source>
</evidence>
<feature type="transmembrane region" description="Helical" evidence="5">
    <location>
        <begin position="226"/>
        <end position="252"/>
    </location>
</feature>
<dbReference type="OrthoDB" id="2039442at2"/>
<reference evidence="6 7" key="1">
    <citation type="submission" date="2017-04" db="EMBL/GenBank/DDBJ databases">
        <authorList>
            <person name="Afonso C.L."/>
            <person name="Miller P.J."/>
            <person name="Scott M.A."/>
            <person name="Spackman E."/>
            <person name="Goraichik I."/>
            <person name="Dimitrov K.M."/>
            <person name="Suarez D.L."/>
            <person name="Swayne D.E."/>
        </authorList>
    </citation>
    <scope>NUCLEOTIDE SEQUENCE [LARGE SCALE GENOMIC DNA]</scope>
    <source>
        <strain evidence="6 7">DSM 12816</strain>
    </source>
</reference>
<proteinExistence type="predicted"/>
<feature type="transmembrane region" description="Helical" evidence="5">
    <location>
        <begin position="52"/>
        <end position="73"/>
    </location>
</feature>
<dbReference type="GO" id="GO:0005886">
    <property type="term" value="C:plasma membrane"/>
    <property type="evidence" value="ECO:0007669"/>
    <property type="project" value="UniProtKB-ARBA"/>
</dbReference>
<evidence type="ECO:0000313" key="7">
    <source>
        <dbReference type="Proteomes" id="UP000192790"/>
    </source>
</evidence>
<keyword evidence="2 5" id="KW-0812">Transmembrane</keyword>
<dbReference type="Proteomes" id="UP000192790">
    <property type="component" value="Unassembled WGS sequence"/>
</dbReference>